<dbReference type="PROSITE" id="PS50118">
    <property type="entry name" value="HMG_BOX_2"/>
    <property type="match status" value="1"/>
</dbReference>
<feature type="region of interest" description="Disordered" evidence="4">
    <location>
        <begin position="135"/>
        <end position="162"/>
    </location>
</feature>
<dbReference type="Pfam" id="PF00505">
    <property type="entry name" value="HMG_box"/>
    <property type="match status" value="1"/>
</dbReference>
<reference evidence="6" key="1">
    <citation type="submission" date="2023-06" db="EMBL/GenBank/DDBJ databases">
        <authorList>
            <consortium name="Lawrence Berkeley National Laboratory"/>
            <person name="Ahrendt S."/>
            <person name="Sahu N."/>
            <person name="Indic B."/>
            <person name="Wong-Bajracharya J."/>
            <person name="Merenyi Z."/>
            <person name="Ke H.-M."/>
            <person name="Monk M."/>
            <person name="Kocsube S."/>
            <person name="Drula E."/>
            <person name="Lipzen A."/>
            <person name="Balint B."/>
            <person name="Henrissat B."/>
            <person name="Andreopoulos B."/>
            <person name="Martin F.M."/>
            <person name="Harder C.B."/>
            <person name="Rigling D."/>
            <person name="Ford K.L."/>
            <person name="Foster G.D."/>
            <person name="Pangilinan J."/>
            <person name="Papanicolaou A."/>
            <person name="Barry K."/>
            <person name="LaButti K."/>
            <person name="Viragh M."/>
            <person name="Koriabine M."/>
            <person name="Yan M."/>
            <person name="Riley R."/>
            <person name="Champramary S."/>
            <person name="Plett K.L."/>
            <person name="Tsai I.J."/>
            <person name="Slot J."/>
            <person name="Sipos G."/>
            <person name="Plett J."/>
            <person name="Nagy L.G."/>
            <person name="Grigoriev I.V."/>
        </authorList>
    </citation>
    <scope>NUCLEOTIDE SEQUENCE</scope>
    <source>
        <strain evidence="6">CCBAS 213</strain>
    </source>
</reference>
<feature type="DNA-binding region" description="HMG box" evidence="3">
    <location>
        <begin position="70"/>
        <end position="140"/>
    </location>
</feature>
<evidence type="ECO:0000256" key="3">
    <source>
        <dbReference type="PROSITE-ProRule" id="PRU00267"/>
    </source>
</evidence>
<dbReference type="EMBL" id="JAUEPS010000026">
    <property type="protein sequence ID" value="KAK0455326.1"/>
    <property type="molecule type" value="Genomic_DNA"/>
</dbReference>
<comment type="caution">
    <text evidence="6">The sequence shown here is derived from an EMBL/GenBank/DDBJ whole genome shotgun (WGS) entry which is preliminary data.</text>
</comment>
<accession>A0AA39N223</accession>
<dbReference type="GeneID" id="85366285"/>
<dbReference type="GO" id="GO:0000978">
    <property type="term" value="F:RNA polymerase II cis-regulatory region sequence-specific DNA binding"/>
    <property type="evidence" value="ECO:0007669"/>
    <property type="project" value="TreeGrafter"/>
</dbReference>
<keyword evidence="7" id="KW-1185">Reference proteome</keyword>
<protein>
    <recommendedName>
        <fullName evidence="5">HMG box domain-containing protein</fullName>
    </recommendedName>
</protein>
<dbReference type="GO" id="GO:0005634">
    <property type="term" value="C:nucleus"/>
    <property type="evidence" value="ECO:0007669"/>
    <property type="project" value="UniProtKB-UniRule"/>
</dbReference>
<dbReference type="AlphaFoldDB" id="A0AA39N223"/>
<dbReference type="PANTHER" id="PTHR45789:SF2">
    <property type="entry name" value="FI18025P1"/>
    <property type="match status" value="1"/>
</dbReference>
<dbReference type="PANTHER" id="PTHR45789">
    <property type="entry name" value="FI18025P1"/>
    <property type="match status" value="1"/>
</dbReference>
<evidence type="ECO:0000259" key="5">
    <source>
        <dbReference type="PROSITE" id="PS50118"/>
    </source>
</evidence>
<keyword evidence="2 3" id="KW-0539">Nucleus</keyword>
<sequence length="313" mass="34792">MAPIRSTTSIRSERLSQEVVVAGDAVGRGLLVSSIVDAILQSGFTLRERSRLKASRRKHKVSRLSTPAHIPRPPNPFFLFRSECTQELNTRFPDKAYTSNDFSTHVGRHWKSLTEKQKEVYGELAREAEKKHQELYPGYKYHPESGKRKQKRGKGKKDAEEGTVTVALEANFVPYIPPTPVTREPEFTVAPIAIPVLVWPIQGVEARLDSAPPPSHLIPPVAQYDFADGTALPPHYLLSGPQASFKASVDPSNILWGPPTDISVADSFLSFGTEEFTSDFGNLDDIAPLPEINDDDDASGWVDDIVNFNMFMH</sequence>
<name>A0AA39N223_ARMTA</name>
<dbReference type="GO" id="GO:0000981">
    <property type="term" value="F:DNA-binding transcription factor activity, RNA polymerase II-specific"/>
    <property type="evidence" value="ECO:0007669"/>
    <property type="project" value="TreeGrafter"/>
</dbReference>
<evidence type="ECO:0000313" key="6">
    <source>
        <dbReference type="EMBL" id="KAK0455326.1"/>
    </source>
</evidence>
<keyword evidence="1 3" id="KW-0238">DNA-binding</keyword>
<dbReference type="Gene3D" id="1.10.30.10">
    <property type="entry name" value="High mobility group box domain"/>
    <property type="match status" value="1"/>
</dbReference>
<dbReference type="RefSeq" id="XP_060328836.1">
    <property type="nucleotide sequence ID" value="XM_060482737.1"/>
</dbReference>
<organism evidence="6 7">
    <name type="scientific">Armillaria tabescens</name>
    <name type="common">Ringless honey mushroom</name>
    <name type="synonym">Agaricus tabescens</name>
    <dbReference type="NCBI Taxonomy" id="1929756"/>
    <lineage>
        <taxon>Eukaryota</taxon>
        <taxon>Fungi</taxon>
        <taxon>Dikarya</taxon>
        <taxon>Basidiomycota</taxon>
        <taxon>Agaricomycotina</taxon>
        <taxon>Agaricomycetes</taxon>
        <taxon>Agaricomycetidae</taxon>
        <taxon>Agaricales</taxon>
        <taxon>Marasmiineae</taxon>
        <taxon>Physalacriaceae</taxon>
        <taxon>Desarmillaria</taxon>
    </lineage>
</organism>
<evidence type="ECO:0000256" key="1">
    <source>
        <dbReference type="ARBA" id="ARBA00023125"/>
    </source>
</evidence>
<gene>
    <name evidence="6" type="ORF">EV420DRAFT_594659</name>
</gene>
<proteinExistence type="predicted"/>
<dbReference type="InterPro" id="IPR009071">
    <property type="entry name" value="HMG_box_dom"/>
</dbReference>
<dbReference type="SMART" id="SM00398">
    <property type="entry name" value="HMG"/>
    <property type="match status" value="1"/>
</dbReference>
<evidence type="ECO:0000256" key="4">
    <source>
        <dbReference type="SAM" id="MobiDB-lite"/>
    </source>
</evidence>
<dbReference type="SUPFAM" id="SSF47095">
    <property type="entry name" value="HMG-box"/>
    <property type="match status" value="1"/>
</dbReference>
<feature type="domain" description="HMG box" evidence="5">
    <location>
        <begin position="70"/>
        <end position="140"/>
    </location>
</feature>
<evidence type="ECO:0000313" key="7">
    <source>
        <dbReference type="Proteomes" id="UP001175211"/>
    </source>
</evidence>
<dbReference type="CDD" id="cd01389">
    <property type="entry name" value="HMG-box_ROX1-like"/>
    <property type="match status" value="1"/>
</dbReference>
<dbReference type="InterPro" id="IPR036910">
    <property type="entry name" value="HMG_box_dom_sf"/>
</dbReference>
<dbReference type="Proteomes" id="UP001175211">
    <property type="component" value="Unassembled WGS sequence"/>
</dbReference>
<dbReference type="InterPro" id="IPR051356">
    <property type="entry name" value="SOX/SOX-like_TF"/>
</dbReference>
<evidence type="ECO:0000256" key="2">
    <source>
        <dbReference type="ARBA" id="ARBA00023242"/>
    </source>
</evidence>